<evidence type="ECO:0000313" key="6">
    <source>
        <dbReference type="EMBL" id="PPQ87676.1"/>
    </source>
</evidence>
<organism evidence="6 7">
    <name type="scientific">Psilocybe cyanescens</name>
    <dbReference type="NCBI Taxonomy" id="93625"/>
    <lineage>
        <taxon>Eukaryota</taxon>
        <taxon>Fungi</taxon>
        <taxon>Dikarya</taxon>
        <taxon>Basidiomycota</taxon>
        <taxon>Agaricomycotina</taxon>
        <taxon>Agaricomycetes</taxon>
        <taxon>Agaricomycetidae</taxon>
        <taxon>Agaricales</taxon>
        <taxon>Agaricineae</taxon>
        <taxon>Strophariaceae</taxon>
        <taxon>Psilocybe</taxon>
    </lineage>
</organism>
<dbReference type="PRINTS" id="PR00412">
    <property type="entry name" value="EPOXHYDRLASE"/>
</dbReference>
<dbReference type="AlphaFoldDB" id="A0A409XA82"/>
<dbReference type="PANTHER" id="PTHR21661:SF35">
    <property type="entry name" value="EPOXIDE HYDROLASE"/>
    <property type="match status" value="1"/>
</dbReference>
<dbReference type="InterPro" id="IPR029058">
    <property type="entry name" value="AB_hydrolase_fold"/>
</dbReference>
<dbReference type="Gene3D" id="3.40.50.1820">
    <property type="entry name" value="alpha/beta hydrolase"/>
    <property type="match status" value="2"/>
</dbReference>
<dbReference type="PANTHER" id="PTHR21661">
    <property type="entry name" value="EPOXIDE HYDROLASE 1-RELATED"/>
    <property type="match status" value="1"/>
</dbReference>
<evidence type="ECO:0000259" key="4">
    <source>
        <dbReference type="Pfam" id="PF00561"/>
    </source>
</evidence>
<dbReference type="InterPro" id="IPR000639">
    <property type="entry name" value="Epox_hydrolase-like"/>
</dbReference>
<protein>
    <recommendedName>
        <fullName evidence="8">Epoxide hydrolase N-terminal domain-containing protein</fullName>
    </recommendedName>
</protein>
<dbReference type="Proteomes" id="UP000283269">
    <property type="component" value="Unassembled WGS sequence"/>
</dbReference>
<dbReference type="InParanoid" id="A0A409XA82"/>
<dbReference type="EMBL" id="NHYD01002233">
    <property type="protein sequence ID" value="PPQ87676.1"/>
    <property type="molecule type" value="Genomic_DNA"/>
</dbReference>
<gene>
    <name evidence="6" type="ORF">CVT25_011443</name>
</gene>
<dbReference type="GO" id="GO:0097176">
    <property type="term" value="P:epoxide metabolic process"/>
    <property type="evidence" value="ECO:0007669"/>
    <property type="project" value="TreeGrafter"/>
</dbReference>
<reference evidence="6 7" key="1">
    <citation type="journal article" date="2018" name="Evol. Lett.">
        <title>Horizontal gene cluster transfer increased hallucinogenic mushroom diversity.</title>
        <authorList>
            <person name="Reynolds H.T."/>
            <person name="Vijayakumar V."/>
            <person name="Gluck-Thaler E."/>
            <person name="Korotkin H.B."/>
            <person name="Matheny P.B."/>
            <person name="Slot J.C."/>
        </authorList>
    </citation>
    <scope>NUCLEOTIDE SEQUENCE [LARGE SCALE GENOMIC DNA]</scope>
    <source>
        <strain evidence="6 7">2631</strain>
    </source>
</reference>
<keyword evidence="2" id="KW-0058">Aromatic hydrocarbons catabolism</keyword>
<dbReference type="GO" id="GO:0004301">
    <property type="term" value="F:epoxide hydrolase activity"/>
    <property type="evidence" value="ECO:0007669"/>
    <property type="project" value="TreeGrafter"/>
</dbReference>
<evidence type="ECO:0000259" key="5">
    <source>
        <dbReference type="Pfam" id="PF06441"/>
    </source>
</evidence>
<evidence type="ECO:0008006" key="8">
    <source>
        <dbReference type="Google" id="ProtNLM"/>
    </source>
</evidence>
<keyword evidence="3" id="KW-0378">Hydrolase</keyword>
<dbReference type="InterPro" id="IPR010497">
    <property type="entry name" value="Epoxide_hydro_N"/>
</dbReference>
<accession>A0A409XA82</accession>
<feature type="domain" description="Epoxide hydrolase N-terminal" evidence="5">
    <location>
        <begin position="388"/>
        <end position="501"/>
    </location>
</feature>
<sequence>MGRPENFLGSFFQKFPALVFQMSTESQPKPFRIEVDTETLDWITQRVQSARIVPDVKQPDGKEWADGVPGAVMHDLVTYWKSKYDWKSVEEKLNSTYKMFTLDIPEGDELINIHFVKNLLSLTNPEDLKQQAFHVVAPSLPGFVFSSSPKAPGFSVPRIGSVFNQLMLKLGYTKYIGQGGDWGSITLRSIALSFPDSCVGIHLNFLMALKPSPWKQPFAFLRFVFGDFTSDQKKMYERFLWWFRDEWGYGQIQSTKPQTISYGLNDSPIGMLAWIRDKLLSPGYVWDPEMIITWTMLYLLSGSSWHARIYKYGAPMLPPQIDNKVISDKVAFGASCFPYDIAYIPIWWAKASLARNIVFWKEHSEGGWRRDIIAFLLTFFQMSKESKPQPFCINVDAETHDWITQRIQSARIVPDVKQPDGKEWADGVPGAVMHDLVTYWKHKYNWRDVEKKLNSTYKMFTLDIPEGDELIKLHFVHHRSERANAIPLLFLHGWPGNFTEVGHLLGLTNPEDPKQQAFHIVAPSLPGFVFSSSPKESGFSVPRIGSVCNQLMLKLGYAKYIGQGGDWGSFVLRTMALSFPDSCAGIHLNFLMAPNPSLLTHPFAYLRLLFGDFTPDQKKRIQRNSWWFAKEGGYAEIQGTKPQTMAYGLTDSPIGMLSWLFDKMKPLTEPSYVWDPEKVITWAMLYLLSGSSWHARIYKYGAPMLPPQTDIGVISDKVAFGASCFPYDVGYIPIWWAKATLAKNIVFWKEHSKGGHFAATESPEALQEDFREFVAKLSEETRRSLRA</sequence>
<dbReference type="Pfam" id="PF06441">
    <property type="entry name" value="EHN"/>
    <property type="match status" value="2"/>
</dbReference>
<evidence type="ECO:0000256" key="3">
    <source>
        <dbReference type="ARBA" id="ARBA00022801"/>
    </source>
</evidence>
<evidence type="ECO:0000256" key="1">
    <source>
        <dbReference type="ARBA" id="ARBA00010088"/>
    </source>
</evidence>
<comment type="similarity">
    <text evidence="1">Belongs to the peptidase S33 family.</text>
</comment>
<evidence type="ECO:0000256" key="2">
    <source>
        <dbReference type="ARBA" id="ARBA00022797"/>
    </source>
</evidence>
<feature type="domain" description="Epoxide hydrolase N-terminal" evidence="5">
    <location>
        <begin position="28"/>
        <end position="118"/>
    </location>
</feature>
<dbReference type="Pfam" id="PF00561">
    <property type="entry name" value="Abhydrolase_1"/>
    <property type="match status" value="1"/>
</dbReference>
<dbReference type="SUPFAM" id="SSF53474">
    <property type="entry name" value="alpha/beta-Hydrolases"/>
    <property type="match status" value="2"/>
</dbReference>
<proteinExistence type="inferred from homology"/>
<feature type="domain" description="AB hydrolase-1" evidence="4">
    <location>
        <begin position="126"/>
        <end position="206"/>
    </location>
</feature>
<name>A0A409XA82_PSICY</name>
<comment type="caution">
    <text evidence="6">The sequence shown here is derived from an EMBL/GenBank/DDBJ whole genome shotgun (WGS) entry which is preliminary data.</text>
</comment>
<keyword evidence="7" id="KW-1185">Reference proteome</keyword>
<dbReference type="STRING" id="93625.A0A409XA82"/>
<dbReference type="InterPro" id="IPR000073">
    <property type="entry name" value="AB_hydrolase_1"/>
</dbReference>
<evidence type="ECO:0000313" key="7">
    <source>
        <dbReference type="Proteomes" id="UP000283269"/>
    </source>
</evidence>
<dbReference type="OrthoDB" id="7130006at2759"/>